<dbReference type="EMBL" id="MU253739">
    <property type="protein sequence ID" value="KAG9249074.1"/>
    <property type="molecule type" value="Genomic_DNA"/>
</dbReference>
<dbReference type="OrthoDB" id="6431331at2759"/>
<feature type="transmembrane region" description="Helical" evidence="2">
    <location>
        <begin position="183"/>
        <end position="202"/>
    </location>
</feature>
<dbReference type="Gene3D" id="3.40.50.1820">
    <property type="entry name" value="alpha/beta hydrolase"/>
    <property type="match status" value="1"/>
</dbReference>
<feature type="transmembrane region" description="Helical" evidence="2">
    <location>
        <begin position="45"/>
        <end position="66"/>
    </location>
</feature>
<protein>
    <recommendedName>
        <fullName evidence="5">AB hydrolase-1 domain-containing protein</fullName>
    </recommendedName>
</protein>
<dbReference type="PANTHER" id="PTHR37471:SF1">
    <property type="entry name" value="AB HYDROLASE-1 DOMAIN-CONTAINING PROTEIN"/>
    <property type="match status" value="1"/>
</dbReference>
<accession>A0A9P8CJ32</accession>
<proteinExistence type="predicted"/>
<organism evidence="3 4">
    <name type="scientific">Calycina marina</name>
    <dbReference type="NCBI Taxonomy" id="1763456"/>
    <lineage>
        <taxon>Eukaryota</taxon>
        <taxon>Fungi</taxon>
        <taxon>Dikarya</taxon>
        <taxon>Ascomycota</taxon>
        <taxon>Pezizomycotina</taxon>
        <taxon>Leotiomycetes</taxon>
        <taxon>Helotiales</taxon>
        <taxon>Pezizellaceae</taxon>
        <taxon>Calycina</taxon>
    </lineage>
</organism>
<sequence length="542" mass="62002">MIGTSKKEYWFIRVCIVGLHHIAPLCIAYCVLLVCIYGFKATTYRFPLLVETGAILEALFYFAVYVPHNRYIQRETAHPPAPAREERKQLFALCNDNITNCEGYLRKWFLGAEIEEIKRENVKEFLLWAFFNRGGLPGDDDDELEEYVSATEKLLGRPIQEGRGSAKPLRLTLDGVDMLHRSLIWYFCVGFVDLLTFIKLRYHGFHFHRTSFSRFFSIWPLRPYSYLTSQHSPAKHTTYWHRAHTSKTKLPVVFLHGIGIGLYPYTNFLSELNSSQGLETSNPNDQVGIIAIEIMPVSFRITHAALSREALCAEITSIVRKHFGDQKFVLSSHSYGTVISTHLLAYPPLAEQIGPVVLIDPVSIMLHLPDVAYNFTRRQPVHANEFQLYYFASMDSGVAHTLARHFFWNENILWKKDLIFHKTTVSLGGQDLIVNTEAVGQYLSEPISGFESRYAASASSSRTLIDIDKSTEIDSGLRNRGNDTPAESDDEQGEEEWKNRPWRGDGIDVLWFSGLDHAQVFDKPATRRRLINCIRAYCEDTD</sequence>
<evidence type="ECO:0000313" key="4">
    <source>
        <dbReference type="Proteomes" id="UP000887226"/>
    </source>
</evidence>
<dbReference type="InterPro" id="IPR029058">
    <property type="entry name" value="AB_hydrolase_fold"/>
</dbReference>
<dbReference type="PANTHER" id="PTHR37471">
    <property type="entry name" value="UNNAMED PRODUCT"/>
    <property type="match status" value="1"/>
</dbReference>
<keyword evidence="4" id="KW-1185">Reference proteome</keyword>
<comment type="caution">
    <text evidence="3">The sequence shown here is derived from an EMBL/GenBank/DDBJ whole genome shotgun (WGS) entry which is preliminary data.</text>
</comment>
<evidence type="ECO:0000256" key="2">
    <source>
        <dbReference type="SAM" id="Phobius"/>
    </source>
</evidence>
<dbReference type="AlphaFoldDB" id="A0A9P8CJ32"/>
<dbReference type="Proteomes" id="UP000887226">
    <property type="component" value="Unassembled WGS sequence"/>
</dbReference>
<feature type="region of interest" description="Disordered" evidence="1">
    <location>
        <begin position="474"/>
        <end position="501"/>
    </location>
</feature>
<name>A0A9P8CJ32_9HELO</name>
<evidence type="ECO:0000313" key="3">
    <source>
        <dbReference type="EMBL" id="KAG9249074.1"/>
    </source>
</evidence>
<feature type="transmembrane region" description="Helical" evidence="2">
    <location>
        <begin position="12"/>
        <end position="39"/>
    </location>
</feature>
<reference evidence="3" key="1">
    <citation type="journal article" date="2021" name="IMA Fungus">
        <title>Genomic characterization of three marine fungi, including Emericellopsis atlantica sp. nov. with signatures of a generalist lifestyle and marine biomass degradation.</title>
        <authorList>
            <person name="Hagestad O.C."/>
            <person name="Hou L."/>
            <person name="Andersen J.H."/>
            <person name="Hansen E.H."/>
            <person name="Altermark B."/>
            <person name="Li C."/>
            <person name="Kuhnert E."/>
            <person name="Cox R.J."/>
            <person name="Crous P.W."/>
            <person name="Spatafora J.W."/>
            <person name="Lail K."/>
            <person name="Amirebrahimi M."/>
            <person name="Lipzen A."/>
            <person name="Pangilinan J."/>
            <person name="Andreopoulos W."/>
            <person name="Hayes R.D."/>
            <person name="Ng V."/>
            <person name="Grigoriev I.V."/>
            <person name="Jackson S.A."/>
            <person name="Sutton T.D.S."/>
            <person name="Dobson A.D.W."/>
            <person name="Rama T."/>
        </authorList>
    </citation>
    <scope>NUCLEOTIDE SEQUENCE</scope>
    <source>
        <strain evidence="3">TRa3180A</strain>
    </source>
</reference>
<keyword evidence="2" id="KW-1133">Transmembrane helix</keyword>
<gene>
    <name evidence="3" type="ORF">BJ878DRAFT_150702</name>
</gene>
<evidence type="ECO:0008006" key="5">
    <source>
        <dbReference type="Google" id="ProtNLM"/>
    </source>
</evidence>
<keyword evidence="2" id="KW-0472">Membrane</keyword>
<evidence type="ECO:0000256" key="1">
    <source>
        <dbReference type="SAM" id="MobiDB-lite"/>
    </source>
</evidence>
<keyword evidence="2" id="KW-0812">Transmembrane</keyword>
<dbReference type="SUPFAM" id="SSF53474">
    <property type="entry name" value="alpha/beta-Hydrolases"/>
    <property type="match status" value="1"/>
</dbReference>